<dbReference type="PANTHER" id="PTHR46456:SF1">
    <property type="entry name" value="DNA REPAIR PROTEIN RAD51 HOMOLOG 2"/>
    <property type="match status" value="1"/>
</dbReference>
<dbReference type="InParanoid" id="A0A1Y1XZJ1"/>
<dbReference type="GO" id="GO:0000724">
    <property type="term" value="P:double-strand break repair via homologous recombination"/>
    <property type="evidence" value="ECO:0007669"/>
    <property type="project" value="InterPro"/>
</dbReference>
<evidence type="ECO:0000313" key="1">
    <source>
        <dbReference type="EMBL" id="ORX91152.1"/>
    </source>
</evidence>
<dbReference type="Proteomes" id="UP000193498">
    <property type="component" value="Unassembled WGS sequence"/>
</dbReference>
<sequence length="117" mass="12976">MVNLDEPHAENSFVTAALGNTWAHSVTTRLIVEYVESAEHLEKANLRKISVAKSPIAPHGEFLYTIGKAGVVGLGRFSPEVDSEHEHNAFKKIHTRAPKRSIYNDSEAQHTMITGNR</sequence>
<dbReference type="GO" id="GO:0000400">
    <property type="term" value="F:four-way junction DNA binding"/>
    <property type="evidence" value="ECO:0007669"/>
    <property type="project" value="TreeGrafter"/>
</dbReference>
<dbReference type="EMBL" id="MCFE01000338">
    <property type="protein sequence ID" value="ORX91152.1"/>
    <property type="molecule type" value="Genomic_DNA"/>
</dbReference>
<keyword evidence="2" id="KW-1185">Reference proteome</keyword>
<organism evidence="1 2">
    <name type="scientific">Basidiobolus meristosporus CBS 931.73</name>
    <dbReference type="NCBI Taxonomy" id="1314790"/>
    <lineage>
        <taxon>Eukaryota</taxon>
        <taxon>Fungi</taxon>
        <taxon>Fungi incertae sedis</taxon>
        <taxon>Zoopagomycota</taxon>
        <taxon>Entomophthoromycotina</taxon>
        <taxon>Basidiobolomycetes</taxon>
        <taxon>Basidiobolales</taxon>
        <taxon>Basidiobolaceae</taxon>
        <taxon>Basidiobolus</taxon>
    </lineage>
</organism>
<comment type="caution">
    <text evidence="1">The sequence shown here is derived from an EMBL/GenBank/DDBJ whole genome shotgun (WGS) entry which is preliminary data.</text>
</comment>
<name>A0A1Y1XZJ1_9FUNG</name>
<dbReference type="STRING" id="1314790.A0A1Y1XZJ1"/>
<dbReference type="OrthoDB" id="1861185at2759"/>
<dbReference type="GO" id="GO:0005657">
    <property type="term" value="C:replication fork"/>
    <property type="evidence" value="ECO:0007669"/>
    <property type="project" value="TreeGrafter"/>
</dbReference>
<dbReference type="InterPro" id="IPR030548">
    <property type="entry name" value="RAD51B"/>
</dbReference>
<gene>
    <name evidence="1" type="ORF">K493DRAFT_52980</name>
</gene>
<dbReference type="GO" id="GO:0033063">
    <property type="term" value="C:Rad51B-Rad51C-Rad51D-XRCC2 complex"/>
    <property type="evidence" value="ECO:0007669"/>
    <property type="project" value="InterPro"/>
</dbReference>
<reference evidence="1 2" key="1">
    <citation type="submission" date="2016-07" db="EMBL/GenBank/DDBJ databases">
        <title>Pervasive Adenine N6-methylation of Active Genes in Fungi.</title>
        <authorList>
            <consortium name="DOE Joint Genome Institute"/>
            <person name="Mondo S.J."/>
            <person name="Dannebaum R.O."/>
            <person name="Kuo R.C."/>
            <person name="Labutti K."/>
            <person name="Haridas S."/>
            <person name="Kuo A."/>
            <person name="Salamov A."/>
            <person name="Ahrendt S.R."/>
            <person name="Lipzen A."/>
            <person name="Sullivan W."/>
            <person name="Andreopoulos W.B."/>
            <person name="Clum A."/>
            <person name="Lindquist E."/>
            <person name="Daum C."/>
            <person name="Ramamoorthy G.K."/>
            <person name="Gryganskyi A."/>
            <person name="Culley D."/>
            <person name="Magnuson J.K."/>
            <person name="James T.Y."/>
            <person name="O'Malley M.A."/>
            <person name="Stajich J.E."/>
            <person name="Spatafora J.W."/>
            <person name="Visel A."/>
            <person name="Grigoriev I.V."/>
        </authorList>
    </citation>
    <scope>NUCLEOTIDE SEQUENCE [LARGE SCALE GENOMIC DNA]</scope>
    <source>
        <strain evidence="1 2">CBS 931.73</strain>
    </source>
</reference>
<protein>
    <submittedName>
        <fullName evidence="1">Uncharacterized protein</fullName>
    </submittedName>
</protein>
<dbReference type="GO" id="GO:0003690">
    <property type="term" value="F:double-stranded DNA binding"/>
    <property type="evidence" value="ECO:0007669"/>
    <property type="project" value="TreeGrafter"/>
</dbReference>
<accession>A0A1Y1XZJ1</accession>
<dbReference type="GO" id="GO:0003697">
    <property type="term" value="F:single-stranded DNA binding"/>
    <property type="evidence" value="ECO:0007669"/>
    <property type="project" value="TreeGrafter"/>
</dbReference>
<dbReference type="InterPro" id="IPR027417">
    <property type="entry name" value="P-loop_NTPase"/>
</dbReference>
<dbReference type="Gene3D" id="3.40.50.300">
    <property type="entry name" value="P-loop containing nucleotide triphosphate hydrolases"/>
    <property type="match status" value="1"/>
</dbReference>
<dbReference type="GO" id="GO:0008094">
    <property type="term" value="F:ATP-dependent activity, acting on DNA"/>
    <property type="evidence" value="ECO:0007669"/>
    <property type="project" value="TreeGrafter"/>
</dbReference>
<dbReference type="PANTHER" id="PTHR46456">
    <property type="entry name" value="DNA REPAIR PROTEIN RAD51 HOMOLOG 2"/>
    <property type="match status" value="1"/>
</dbReference>
<evidence type="ECO:0000313" key="2">
    <source>
        <dbReference type="Proteomes" id="UP000193498"/>
    </source>
</evidence>
<dbReference type="AlphaFoldDB" id="A0A1Y1XZJ1"/>
<proteinExistence type="predicted"/>